<dbReference type="PANTHER" id="PTHR45785:SF7">
    <property type="entry name" value="COMPLEMENT FACTOR H"/>
    <property type="match status" value="1"/>
</dbReference>
<keyword evidence="1 4" id="KW-0768">Sushi</keyword>
<reference evidence="6" key="2">
    <citation type="submission" date="2025-09" db="UniProtKB">
        <authorList>
            <consortium name="Ensembl"/>
        </authorList>
    </citation>
    <scope>IDENTIFICATION</scope>
</reference>
<dbReference type="CDD" id="cd00033">
    <property type="entry name" value="CCP"/>
    <property type="match status" value="2"/>
</dbReference>
<dbReference type="FunFam" id="2.10.70.10:FF:000026">
    <property type="entry name" value="Complement inhibitory factor H"/>
    <property type="match status" value="1"/>
</dbReference>
<dbReference type="InterPro" id="IPR035976">
    <property type="entry name" value="Sushi/SCR/CCP_sf"/>
</dbReference>
<feature type="domain" description="Sushi" evidence="5">
    <location>
        <begin position="60"/>
        <end position="117"/>
    </location>
</feature>
<sequence length="254" mass="28874">MIEVKAETLIKYKQKYRVLPHHLPPLFTPCLFCALDIMHSMNCLPRTIHDGTKLLFLLLEVCDPSIRFDHGRFINHDYILEGNNITFVCDTGYSPANQQSTITCTQKGWSPAPECILTDIGGKCGRPPPVENGDIVDISKATYFPSETVTYQCQNFYTMEGSPRVTCQNGLWSQTPICRAACTANEEDMRVHNIKLRWSNRNKIYVEDGTTVEFVCLRGYKPHPNTRSLRANCVDGKFDYPDCIPKHYGDRGNT</sequence>
<evidence type="ECO:0000256" key="4">
    <source>
        <dbReference type="PROSITE-ProRule" id="PRU00302"/>
    </source>
</evidence>
<dbReference type="Proteomes" id="UP000472273">
    <property type="component" value="Unplaced"/>
</dbReference>
<organism evidence="6 7">
    <name type="scientific">Pseudonaja textilis</name>
    <name type="common">Eastern brown snake</name>
    <dbReference type="NCBI Taxonomy" id="8673"/>
    <lineage>
        <taxon>Eukaryota</taxon>
        <taxon>Metazoa</taxon>
        <taxon>Chordata</taxon>
        <taxon>Craniata</taxon>
        <taxon>Vertebrata</taxon>
        <taxon>Euteleostomi</taxon>
        <taxon>Lepidosauria</taxon>
        <taxon>Squamata</taxon>
        <taxon>Bifurcata</taxon>
        <taxon>Unidentata</taxon>
        <taxon>Episquamata</taxon>
        <taxon>Toxicofera</taxon>
        <taxon>Serpentes</taxon>
        <taxon>Colubroidea</taxon>
        <taxon>Elapidae</taxon>
        <taxon>Hydrophiinae</taxon>
        <taxon>Pseudonaja</taxon>
    </lineage>
</organism>
<evidence type="ECO:0000256" key="2">
    <source>
        <dbReference type="ARBA" id="ARBA00022729"/>
    </source>
</evidence>
<keyword evidence="2" id="KW-0732">Signal</keyword>
<accession>A0A670ZLE2</accession>
<dbReference type="PANTHER" id="PTHR45785">
    <property type="entry name" value="COMPLEMENT FACTOR H-RELATED"/>
    <property type="match status" value="1"/>
</dbReference>
<dbReference type="PROSITE" id="PS50923">
    <property type="entry name" value="SUSHI"/>
    <property type="match status" value="2"/>
</dbReference>
<evidence type="ECO:0000313" key="6">
    <source>
        <dbReference type="Ensembl" id="ENSPTXP00000023544.1"/>
    </source>
</evidence>
<keyword evidence="7" id="KW-1185">Reference proteome</keyword>
<dbReference type="SMART" id="SM00032">
    <property type="entry name" value="CCP"/>
    <property type="match status" value="2"/>
</dbReference>
<protein>
    <recommendedName>
        <fullName evidence="5">Sushi domain-containing protein</fullName>
    </recommendedName>
</protein>
<dbReference type="GO" id="GO:0005615">
    <property type="term" value="C:extracellular space"/>
    <property type="evidence" value="ECO:0007669"/>
    <property type="project" value="TreeGrafter"/>
</dbReference>
<comment type="caution">
    <text evidence="4">Lacks conserved residue(s) required for the propagation of feature annotation.</text>
</comment>
<dbReference type="Ensembl" id="ENSPTXT00000024274.1">
    <property type="protein sequence ID" value="ENSPTXP00000023544.1"/>
    <property type="gene ID" value="ENSPTXG00000016356.1"/>
</dbReference>
<reference evidence="6" key="1">
    <citation type="submission" date="2025-08" db="UniProtKB">
        <authorList>
            <consortium name="Ensembl"/>
        </authorList>
    </citation>
    <scope>IDENTIFICATION</scope>
</reference>
<dbReference type="FunFam" id="2.10.70.10:FF:000060">
    <property type="entry name" value="Complement inhibitory factor H"/>
    <property type="match status" value="1"/>
</dbReference>
<evidence type="ECO:0000313" key="7">
    <source>
        <dbReference type="Proteomes" id="UP000472273"/>
    </source>
</evidence>
<name>A0A670ZLE2_PSETE</name>
<evidence type="ECO:0000256" key="1">
    <source>
        <dbReference type="ARBA" id="ARBA00022659"/>
    </source>
</evidence>
<proteinExistence type="predicted"/>
<dbReference type="SUPFAM" id="SSF57535">
    <property type="entry name" value="Complement control module/SCR domain"/>
    <property type="match status" value="3"/>
</dbReference>
<dbReference type="GO" id="GO:0001851">
    <property type="term" value="F:complement component C3b binding"/>
    <property type="evidence" value="ECO:0007669"/>
    <property type="project" value="TreeGrafter"/>
</dbReference>
<dbReference type="Pfam" id="PF00084">
    <property type="entry name" value="Sushi"/>
    <property type="match status" value="2"/>
</dbReference>
<keyword evidence="3 4" id="KW-1015">Disulfide bond</keyword>
<dbReference type="GO" id="GO:0006956">
    <property type="term" value="P:complement activation"/>
    <property type="evidence" value="ECO:0007669"/>
    <property type="project" value="TreeGrafter"/>
</dbReference>
<dbReference type="InterPro" id="IPR051503">
    <property type="entry name" value="ComplSys_Reg/VirEntry_Med"/>
</dbReference>
<dbReference type="GeneTree" id="ENSGT00940000154386"/>
<evidence type="ECO:0000256" key="3">
    <source>
        <dbReference type="ARBA" id="ARBA00023157"/>
    </source>
</evidence>
<feature type="domain" description="Sushi" evidence="5">
    <location>
        <begin position="122"/>
        <end position="180"/>
    </location>
</feature>
<evidence type="ECO:0000259" key="5">
    <source>
        <dbReference type="PROSITE" id="PS50923"/>
    </source>
</evidence>
<feature type="disulfide bond" evidence="4">
    <location>
        <begin position="124"/>
        <end position="167"/>
    </location>
</feature>
<dbReference type="InterPro" id="IPR000436">
    <property type="entry name" value="Sushi_SCR_CCP_dom"/>
</dbReference>
<dbReference type="AlphaFoldDB" id="A0A670ZLE2"/>
<dbReference type="Gene3D" id="2.10.70.10">
    <property type="entry name" value="Complement Module, domain 1"/>
    <property type="match status" value="3"/>
</dbReference>